<evidence type="ECO:0000256" key="2">
    <source>
        <dbReference type="SAM" id="SignalP"/>
    </source>
</evidence>
<evidence type="ECO:0000313" key="6">
    <source>
        <dbReference type="Proteomes" id="UP000247346"/>
    </source>
</evidence>
<dbReference type="Pfam" id="PF25023">
    <property type="entry name" value="TEN_YD-shell"/>
    <property type="match status" value="2"/>
</dbReference>
<keyword evidence="2" id="KW-0732">Signal</keyword>
<gene>
    <name evidence="5" type="ORF">XsacCFBP4641_07695</name>
</gene>
<keyword evidence="1" id="KW-0677">Repeat</keyword>
<evidence type="ECO:0000259" key="3">
    <source>
        <dbReference type="Pfam" id="PF20148"/>
    </source>
</evidence>
<proteinExistence type="predicted"/>
<dbReference type="InterPro" id="IPR006530">
    <property type="entry name" value="YD"/>
</dbReference>
<sequence>MPNPHVRAARRFGGACLLLLTGALAAFPSVAVTPKRQYGPPYVGDSSNGSQSFATVNEAVQFVIDGAMRVCQSNGCEKTPVFTVTYSDGFAAATVYQNGQWWGYVYANDKIVGEGQPVKNTGSCNTGCTGGLGQAGDNTGPHGSSGNAALKQGGVHRGTAFEGDPINTSTGNMFRQDTDYDSPTWLTLRRFYNSKTFVTAVTLGKQWRHSFERRLDLMLSGVANGGSFIDVQRPDGVVERFRPSNGAWVPDPDIADALTERRDSAGVLLGYSLAVAATQQTELYDTAGLLRSVFDRMGQTVLTLQYSDLPPVAGTKPPPNLLQRVTDVGGRSLSFAYDSNNRLSTVTLPDGGTLTYGYDSIGNLTSVQYPDGKTRQYVYNEASLTSNKSQPTALTGVIDEKGVRFETTRYASSGDAIASSFAGNVDAISVEYSASTSNWATPAAVTSPLGFRTFLTYTDTGYGSLKPTGASVPCGEQCNQPWKALTYDDNGYPASRTDFKGTVTKTTYAAGGLLTQQIDASGTAQQRTTNITWNTSLRVPLTRTVLDAAGATTAKTMWAYNARGQQTARCDLDPSVSAAASYTCGSTLNAPTGVRQWLTSYCDSVDGTQCPQIGLVLSQDGPRTDVADTTTYRYYLTADESGCATVGGACHRAGDLYQVIDALGRATTYVAYDRNGRPTRTQDANGLIRDLTYTPRGWTDSSTLRANADGTPSDQDQTTVVAYDEVGNVKKVTDPDGTFVTYGYDAAHRLTDVTDGAGNTIHYTLDPSGNRAKEDTKDASGTLTHTLSRIYNRIGQLATQATAEADPTDFSYDDNGNVQLVTDALKHKTQADYDPLNRVKQTTQDVGGIAAKTQFDYDALDRIAKVTDPKGLATVYQYNGLGDLLKLTSPDTGVTSYTYNSAGNMVTQTDARGTKTSYLYDALGRLAKATYADKALIATYTYDASQNVCAAGETFALGRLSRLQDGSGTTQYCYDRFGRVVRKVQTTNGKAFALRYAYTKGDRLSRVTYPDGAVVDYVRNALGQTTEVGVTPAGGARQKLLSGATYYPFGPSAGWAYGNGRPLQRVLDKNYRPLAIQDGRKDGLNIGFGFDPAGNLNALTAPGNTAPVVKLGYDNLNRLTAFKDGATGTVIDGYSYDATGNRLSAQVNGASQTYTYPTDSHRLASVAGAARSYDAAGNTTAIDGTARTFAYDATGRLSQATRSGTLAMEYRYNDRGEQVRRFLGTTNTYTVYDEAGHWMGDYDTNGKALQQAIWLDDLPVGVLAGTALNYVQPDHLGAPRAVIDSVRDVAIWAWDIKGEAFGTTPPNQNPDNDGTAFVFNLRFPGQRYDSATGLNQNYFRDYDAGTGRYAQSDLIGLEGGSATYAYVDGGPLAYIDPLGLRKVVLVGPQNKEDAIVYKGALADVDMVGYCVVYAHGAWTHVSDTRAGTANKVRYYGNNARSMAKFNDILKQQGCKDYEPVILKACNTGADPEEPGMVNVMTGLSRVRGTEVDAPTRSVWYTPRGPMAIPYGHKGDIHGPMDLSNPGEYRSVRP</sequence>
<accession>A0A2P5Z502</accession>
<feature type="domain" description="Teneurin-like YD-shell" evidence="4">
    <location>
        <begin position="1104"/>
        <end position="1354"/>
    </location>
</feature>
<reference evidence="5 6" key="1">
    <citation type="submission" date="2016-08" db="EMBL/GenBank/DDBJ databases">
        <authorList>
            <person name="Seilhamer J.J."/>
        </authorList>
    </citation>
    <scope>NUCLEOTIDE SEQUENCE [LARGE SCALE GENOMIC DNA]</scope>
    <source>
        <strain evidence="5 6">CFBP4641</strain>
    </source>
</reference>
<comment type="caution">
    <text evidence="5">The sequence shown here is derived from an EMBL/GenBank/DDBJ whole genome shotgun (WGS) entry which is preliminary data.</text>
</comment>
<feature type="domain" description="DUF6531" evidence="3">
    <location>
        <begin position="163"/>
        <end position="218"/>
    </location>
</feature>
<dbReference type="NCBIfam" id="TIGR03696">
    <property type="entry name" value="Rhs_assc_core"/>
    <property type="match status" value="1"/>
</dbReference>
<dbReference type="Pfam" id="PF20148">
    <property type="entry name" value="DUF6531"/>
    <property type="match status" value="1"/>
</dbReference>
<dbReference type="InterPro" id="IPR050708">
    <property type="entry name" value="T6SS_VgrG/RHS"/>
</dbReference>
<dbReference type="PANTHER" id="PTHR32305:SF15">
    <property type="entry name" value="PROTEIN RHSA-RELATED"/>
    <property type="match status" value="1"/>
</dbReference>
<dbReference type="InterPro" id="IPR022385">
    <property type="entry name" value="Rhs_assc_core"/>
</dbReference>
<dbReference type="InterPro" id="IPR031325">
    <property type="entry name" value="RHS_repeat"/>
</dbReference>
<dbReference type="InterPro" id="IPR056823">
    <property type="entry name" value="TEN-like_YD-shell"/>
</dbReference>
<dbReference type="Gene3D" id="2.180.10.10">
    <property type="entry name" value="RHS repeat-associated core"/>
    <property type="match status" value="3"/>
</dbReference>
<dbReference type="NCBIfam" id="TIGR01643">
    <property type="entry name" value="YD_repeat_2x"/>
    <property type="match status" value="3"/>
</dbReference>
<protein>
    <submittedName>
        <fullName evidence="5">RHS repeat protein</fullName>
    </submittedName>
</protein>
<feature type="chain" id="PRO_5015133856" evidence="2">
    <location>
        <begin position="32"/>
        <end position="1533"/>
    </location>
</feature>
<evidence type="ECO:0000313" key="5">
    <source>
        <dbReference type="EMBL" id="PPU83055.1"/>
    </source>
</evidence>
<name>A0A2P5Z502_9XANT</name>
<dbReference type="EMBL" id="MDEK01000006">
    <property type="protein sequence ID" value="PPU83055.1"/>
    <property type="molecule type" value="Genomic_DNA"/>
</dbReference>
<evidence type="ECO:0000256" key="1">
    <source>
        <dbReference type="ARBA" id="ARBA00022737"/>
    </source>
</evidence>
<feature type="domain" description="Teneurin-like YD-shell" evidence="4">
    <location>
        <begin position="787"/>
        <end position="943"/>
    </location>
</feature>
<evidence type="ECO:0000259" key="4">
    <source>
        <dbReference type="Pfam" id="PF25023"/>
    </source>
</evidence>
<organism evidence="5 6">
    <name type="scientific">Xanthomonas sacchari</name>
    <dbReference type="NCBI Taxonomy" id="56458"/>
    <lineage>
        <taxon>Bacteria</taxon>
        <taxon>Pseudomonadati</taxon>
        <taxon>Pseudomonadota</taxon>
        <taxon>Gammaproteobacteria</taxon>
        <taxon>Lysobacterales</taxon>
        <taxon>Lysobacteraceae</taxon>
        <taxon>Xanthomonas</taxon>
    </lineage>
</organism>
<dbReference type="PANTHER" id="PTHR32305">
    <property type="match status" value="1"/>
</dbReference>
<dbReference type="InterPro" id="IPR045351">
    <property type="entry name" value="DUF6531"/>
</dbReference>
<feature type="signal peptide" evidence="2">
    <location>
        <begin position="1"/>
        <end position="31"/>
    </location>
</feature>
<dbReference type="Proteomes" id="UP000247346">
    <property type="component" value="Unassembled WGS sequence"/>
</dbReference>
<dbReference type="Pfam" id="PF05593">
    <property type="entry name" value="RHS_repeat"/>
    <property type="match status" value="3"/>
</dbReference>